<dbReference type="SUPFAM" id="SSF55874">
    <property type="entry name" value="ATPase domain of HSP90 chaperone/DNA topoisomerase II/histidine kinase"/>
    <property type="match status" value="1"/>
</dbReference>
<keyword evidence="3 6" id="KW-0597">Phosphoprotein</keyword>
<dbReference type="Pfam" id="PF02518">
    <property type="entry name" value="HATPase_c"/>
    <property type="match status" value="1"/>
</dbReference>
<reference evidence="9 10" key="1">
    <citation type="submission" date="2013-05" db="EMBL/GenBank/DDBJ databases">
        <title>Genome assembly of Chondromyces apiculatus DSM 436.</title>
        <authorList>
            <person name="Sharma G."/>
            <person name="Khatri I."/>
            <person name="Kaur C."/>
            <person name="Mayilraj S."/>
            <person name="Subramanian S."/>
        </authorList>
    </citation>
    <scope>NUCLEOTIDE SEQUENCE [LARGE SCALE GENOMIC DNA]</scope>
    <source>
        <strain evidence="9 10">DSM 436</strain>
    </source>
</reference>
<dbReference type="OrthoDB" id="5491538at2"/>
<keyword evidence="4" id="KW-0808">Transferase</keyword>
<evidence type="ECO:0000256" key="1">
    <source>
        <dbReference type="ARBA" id="ARBA00000085"/>
    </source>
</evidence>
<evidence type="ECO:0000313" key="9">
    <source>
        <dbReference type="EMBL" id="EYF06802.1"/>
    </source>
</evidence>
<feature type="domain" description="HPt" evidence="8">
    <location>
        <begin position="38"/>
        <end position="139"/>
    </location>
</feature>
<dbReference type="EMBL" id="ASRX01000014">
    <property type="protein sequence ID" value="EYF06802.1"/>
    <property type="molecule type" value="Genomic_DNA"/>
</dbReference>
<accession>A0A017TCZ8</accession>
<dbReference type="SMART" id="SM00387">
    <property type="entry name" value="HATPase_c"/>
    <property type="match status" value="1"/>
</dbReference>
<evidence type="ECO:0000313" key="10">
    <source>
        <dbReference type="Proteomes" id="UP000019678"/>
    </source>
</evidence>
<gene>
    <name evidence="9" type="ORF">CAP_1499</name>
</gene>
<dbReference type="PANTHER" id="PTHR43395:SF1">
    <property type="entry name" value="CHEMOTAXIS PROTEIN CHEA"/>
    <property type="match status" value="1"/>
</dbReference>
<dbReference type="SUPFAM" id="SSF47226">
    <property type="entry name" value="Histidine-containing phosphotransfer domain, HPT domain"/>
    <property type="match status" value="1"/>
</dbReference>
<dbReference type="PROSITE" id="PS50894">
    <property type="entry name" value="HPT"/>
    <property type="match status" value="1"/>
</dbReference>
<evidence type="ECO:0000259" key="8">
    <source>
        <dbReference type="PROSITE" id="PS50894"/>
    </source>
</evidence>
<feature type="modified residue" description="Phosphohistidine" evidence="6">
    <location>
        <position position="83"/>
    </location>
</feature>
<dbReference type="InterPro" id="IPR004358">
    <property type="entry name" value="Sig_transdc_His_kin-like_C"/>
</dbReference>
<protein>
    <recommendedName>
        <fullName evidence="2">histidine kinase</fullName>
        <ecNumber evidence="2">2.7.13.3</ecNumber>
    </recommendedName>
</protein>
<comment type="caution">
    <text evidence="9">The sequence shown here is derived from an EMBL/GenBank/DDBJ whole genome shotgun (WGS) entry which is preliminary data.</text>
</comment>
<dbReference type="InterPro" id="IPR036641">
    <property type="entry name" value="HPT_dom_sf"/>
</dbReference>
<dbReference type="PROSITE" id="PS50109">
    <property type="entry name" value="HIS_KIN"/>
    <property type="match status" value="1"/>
</dbReference>
<dbReference type="Pfam" id="PF01627">
    <property type="entry name" value="Hpt"/>
    <property type="match status" value="1"/>
</dbReference>
<organism evidence="9 10">
    <name type="scientific">Chondromyces apiculatus DSM 436</name>
    <dbReference type="NCBI Taxonomy" id="1192034"/>
    <lineage>
        <taxon>Bacteria</taxon>
        <taxon>Pseudomonadati</taxon>
        <taxon>Myxococcota</taxon>
        <taxon>Polyangia</taxon>
        <taxon>Polyangiales</taxon>
        <taxon>Polyangiaceae</taxon>
        <taxon>Chondromyces</taxon>
    </lineage>
</organism>
<dbReference type="InterPro" id="IPR036890">
    <property type="entry name" value="HATPase_C_sf"/>
</dbReference>
<evidence type="ECO:0000256" key="5">
    <source>
        <dbReference type="ARBA" id="ARBA00022777"/>
    </source>
</evidence>
<dbReference type="Proteomes" id="UP000019678">
    <property type="component" value="Unassembled WGS sequence"/>
</dbReference>
<sequence length="538" mass="58843">MSAAVSAPPHPALHPSRWQFPADVTASLNHNAQAPLRSVNLPPAIVGRFRSLSLERLDRIETEWAAVLAGDHERAAEVHNELHTLKGDARVVGFSDVHLLAHKLEELLVAAEHRNFRVPEEFDLVMTMAIRLVVMLLRTRDGVSLGGIDVDGFVQQIDELVADSQVRSVESTEQPPMSRRVPINVEPLDRVAPATQQGLAAAATDVYLESLRAGGAARERLQAVWRALSHQIADLYAAPLAPRVTRHQHAALRLARDLGKETAVEVITGDVRVRADAADALETALLHLLRNAVDHGIEFPDERVRLGKPPTGRIRVQVRMIDGGGEVEVDDDGHGIDLEEVRRKAVERGFMTPQDAETASERELTDVVLQPGFSTRSQVTDVSGRGIGLDAVRSTLARVGGHIAVTTHLGHGTTVTARVPQASRRLRVLCFPAWGADLTFAVPATFDAVPRNEDSADALDPLDLLQLETGSRRGNRLCIELNGEDFSAQLRAGGPPFRRTAERFCPTPDRHPVEVVRLGDDEALLLRPEALLPMRRRA</sequence>
<feature type="domain" description="Histidine kinase" evidence="7">
    <location>
        <begin position="285"/>
        <end position="423"/>
    </location>
</feature>
<keyword evidence="5 9" id="KW-0418">Kinase</keyword>
<comment type="catalytic activity">
    <reaction evidence="1">
        <text>ATP + protein L-histidine = ADP + protein N-phospho-L-histidine.</text>
        <dbReference type="EC" id="2.7.13.3"/>
    </reaction>
</comment>
<dbReference type="FunFam" id="3.30.565.10:FF:000016">
    <property type="entry name" value="Chemotaxis protein CheA, putative"/>
    <property type="match status" value="1"/>
</dbReference>
<keyword evidence="10" id="KW-1185">Reference proteome</keyword>
<dbReference type="EC" id="2.7.13.3" evidence="2"/>
<evidence type="ECO:0000256" key="2">
    <source>
        <dbReference type="ARBA" id="ARBA00012438"/>
    </source>
</evidence>
<dbReference type="InterPro" id="IPR003594">
    <property type="entry name" value="HATPase_dom"/>
</dbReference>
<dbReference type="STRING" id="1192034.CAP_1499"/>
<dbReference type="eggNOG" id="COG0643">
    <property type="taxonomic scope" value="Bacteria"/>
</dbReference>
<dbReference type="AlphaFoldDB" id="A0A017TCZ8"/>
<evidence type="ECO:0000256" key="3">
    <source>
        <dbReference type="ARBA" id="ARBA00022553"/>
    </source>
</evidence>
<dbReference type="InterPro" id="IPR005467">
    <property type="entry name" value="His_kinase_dom"/>
</dbReference>
<dbReference type="Gene3D" id="3.30.565.10">
    <property type="entry name" value="Histidine kinase-like ATPase, C-terminal domain"/>
    <property type="match status" value="1"/>
</dbReference>
<dbReference type="PRINTS" id="PR00344">
    <property type="entry name" value="BCTRLSENSOR"/>
</dbReference>
<evidence type="ECO:0000259" key="7">
    <source>
        <dbReference type="PROSITE" id="PS50109"/>
    </source>
</evidence>
<evidence type="ECO:0000256" key="4">
    <source>
        <dbReference type="ARBA" id="ARBA00022679"/>
    </source>
</evidence>
<name>A0A017TCZ8_9BACT</name>
<dbReference type="InterPro" id="IPR008207">
    <property type="entry name" value="Sig_transdc_His_kin_Hpt_dom"/>
</dbReference>
<dbReference type="GO" id="GO:0000155">
    <property type="term" value="F:phosphorelay sensor kinase activity"/>
    <property type="evidence" value="ECO:0007669"/>
    <property type="project" value="UniProtKB-ARBA"/>
</dbReference>
<dbReference type="InterPro" id="IPR051315">
    <property type="entry name" value="Bact_Chemotaxis_CheA"/>
</dbReference>
<dbReference type="Gene3D" id="1.20.120.160">
    <property type="entry name" value="HPT domain"/>
    <property type="match status" value="1"/>
</dbReference>
<proteinExistence type="predicted"/>
<evidence type="ECO:0000256" key="6">
    <source>
        <dbReference type="PROSITE-ProRule" id="PRU00110"/>
    </source>
</evidence>
<dbReference type="CDD" id="cd00088">
    <property type="entry name" value="HPT"/>
    <property type="match status" value="1"/>
</dbReference>
<dbReference type="PANTHER" id="PTHR43395">
    <property type="entry name" value="SENSOR HISTIDINE KINASE CHEA"/>
    <property type="match status" value="1"/>
</dbReference>